<dbReference type="InterPro" id="IPR052184">
    <property type="entry name" value="SDR_enzymes"/>
</dbReference>
<gene>
    <name evidence="1" type="ORF">C8Q71DRAFT_858054</name>
</gene>
<dbReference type="Pfam" id="PF00106">
    <property type="entry name" value="adh_short"/>
    <property type="match status" value="1"/>
</dbReference>
<dbReference type="Gene3D" id="3.40.50.720">
    <property type="entry name" value="NAD(P)-binding Rossmann-like Domain"/>
    <property type="match status" value="1"/>
</dbReference>
<dbReference type="RefSeq" id="XP_047778320.1">
    <property type="nucleotide sequence ID" value="XM_047927471.1"/>
</dbReference>
<name>A0ABQ8KEA7_9APHY</name>
<evidence type="ECO:0000313" key="1">
    <source>
        <dbReference type="EMBL" id="KAH9836035.1"/>
    </source>
</evidence>
<proteinExistence type="predicted"/>
<dbReference type="CDD" id="cd05325">
    <property type="entry name" value="carb_red_sniffer_like_SDR_c"/>
    <property type="match status" value="1"/>
</dbReference>
<dbReference type="InterPro" id="IPR002347">
    <property type="entry name" value="SDR_fam"/>
</dbReference>
<dbReference type="PANTHER" id="PTHR45458:SF1">
    <property type="entry name" value="SHORT CHAIN DEHYDROGENASE"/>
    <property type="match status" value="1"/>
</dbReference>
<comment type="caution">
    <text evidence="1">The sequence shown here is derived from an EMBL/GenBank/DDBJ whole genome shotgun (WGS) entry which is preliminary data.</text>
</comment>
<sequence length="236" mass="25786">MSTTVWLITGANRGLGLELTIQLLATNPANEIIATCRNPADADELHRLQKLANERIHIVPLDVSSEQSMRGSVQYVSDVLGERGIDYLYNNAAINPAFDSPFDFDYAQLLDVLQTNLGAPALLAELYYPFLLRGTKKTIVNVTTGLASIGLDCGDKCTSYSISKCALNMLTYKQAKTRPDFTCICMDPGWVKTALGGEGAVLETTESAAGILRVIARLTPADSGKFWRYNGTHHPW</sequence>
<reference evidence="1 2" key="1">
    <citation type="journal article" date="2021" name="Environ. Microbiol.">
        <title>Gene family expansions and transcriptome signatures uncover fungal adaptations to wood decay.</title>
        <authorList>
            <person name="Hage H."/>
            <person name="Miyauchi S."/>
            <person name="Viragh M."/>
            <person name="Drula E."/>
            <person name="Min B."/>
            <person name="Chaduli D."/>
            <person name="Navarro D."/>
            <person name="Favel A."/>
            <person name="Norest M."/>
            <person name="Lesage-Meessen L."/>
            <person name="Balint B."/>
            <person name="Merenyi Z."/>
            <person name="de Eugenio L."/>
            <person name="Morin E."/>
            <person name="Martinez A.T."/>
            <person name="Baldrian P."/>
            <person name="Stursova M."/>
            <person name="Martinez M.J."/>
            <person name="Novotny C."/>
            <person name="Magnuson J.K."/>
            <person name="Spatafora J.W."/>
            <person name="Maurice S."/>
            <person name="Pangilinan J."/>
            <person name="Andreopoulos W."/>
            <person name="LaButti K."/>
            <person name="Hundley H."/>
            <person name="Na H."/>
            <person name="Kuo A."/>
            <person name="Barry K."/>
            <person name="Lipzen A."/>
            <person name="Henrissat B."/>
            <person name="Riley R."/>
            <person name="Ahrendt S."/>
            <person name="Nagy L.G."/>
            <person name="Grigoriev I.V."/>
            <person name="Martin F."/>
            <person name="Rosso M.N."/>
        </authorList>
    </citation>
    <scope>NUCLEOTIDE SEQUENCE [LARGE SCALE GENOMIC DNA]</scope>
    <source>
        <strain evidence="1 2">CIRM-BRFM 1785</strain>
    </source>
</reference>
<accession>A0ABQ8KEA7</accession>
<dbReference type="GeneID" id="72008203"/>
<dbReference type="PANTHER" id="PTHR45458">
    <property type="entry name" value="SHORT-CHAIN DEHYDROGENASE/REDUCTASE SDR"/>
    <property type="match status" value="1"/>
</dbReference>
<dbReference type="InterPro" id="IPR036291">
    <property type="entry name" value="NAD(P)-bd_dom_sf"/>
</dbReference>
<evidence type="ECO:0000313" key="2">
    <source>
        <dbReference type="Proteomes" id="UP000814176"/>
    </source>
</evidence>
<organism evidence="1 2">
    <name type="scientific">Rhodofomes roseus</name>
    <dbReference type="NCBI Taxonomy" id="34475"/>
    <lineage>
        <taxon>Eukaryota</taxon>
        <taxon>Fungi</taxon>
        <taxon>Dikarya</taxon>
        <taxon>Basidiomycota</taxon>
        <taxon>Agaricomycotina</taxon>
        <taxon>Agaricomycetes</taxon>
        <taxon>Polyporales</taxon>
        <taxon>Rhodofomes</taxon>
    </lineage>
</organism>
<dbReference type="EMBL" id="JADCUA010000011">
    <property type="protein sequence ID" value="KAH9836035.1"/>
    <property type="molecule type" value="Genomic_DNA"/>
</dbReference>
<protein>
    <submittedName>
        <fullName evidence="1">C-factor</fullName>
    </submittedName>
</protein>
<keyword evidence="2" id="KW-1185">Reference proteome</keyword>
<dbReference type="PRINTS" id="PR00081">
    <property type="entry name" value="GDHRDH"/>
</dbReference>
<dbReference type="Proteomes" id="UP000814176">
    <property type="component" value="Unassembled WGS sequence"/>
</dbReference>
<dbReference type="SUPFAM" id="SSF51735">
    <property type="entry name" value="NAD(P)-binding Rossmann-fold domains"/>
    <property type="match status" value="1"/>
</dbReference>